<dbReference type="Gene3D" id="3.90.1570.50">
    <property type="match status" value="1"/>
</dbReference>
<protein>
    <recommendedName>
        <fullName evidence="11">Type I restriction enzyme endonuclease subunit</fullName>
        <shortName evidence="11">R protein</shortName>
        <ecNumber evidence="11">3.1.21.3</ecNumber>
    </recommendedName>
    <alternativeName>
        <fullName evidence="11">Type-1 restriction enzyme R protein</fullName>
    </alternativeName>
</protein>
<evidence type="ECO:0000313" key="14">
    <source>
        <dbReference type="Proteomes" id="UP001208656"/>
    </source>
</evidence>
<evidence type="ECO:0000256" key="5">
    <source>
        <dbReference type="ARBA" id="ARBA00022741"/>
    </source>
</evidence>
<dbReference type="Pfam" id="PF04313">
    <property type="entry name" value="HSDR_N"/>
    <property type="match status" value="1"/>
</dbReference>
<dbReference type="InterPro" id="IPR027417">
    <property type="entry name" value="P-loop_NTPase"/>
</dbReference>
<evidence type="ECO:0000256" key="6">
    <source>
        <dbReference type="ARBA" id="ARBA00022747"/>
    </source>
</evidence>
<evidence type="ECO:0000313" key="13">
    <source>
        <dbReference type="EMBL" id="MCU9595772.1"/>
    </source>
</evidence>
<dbReference type="InterPro" id="IPR014001">
    <property type="entry name" value="Helicase_ATP-bd"/>
</dbReference>
<comment type="similarity">
    <text evidence="2 11">Belongs to the HsdR family.</text>
</comment>
<evidence type="ECO:0000256" key="8">
    <source>
        <dbReference type="ARBA" id="ARBA00022801"/>
    </source>
</evidence>
<evidence type="ECO:0000256" key="4">
    <source>
        <dbReference type="ARBA" id="ARBA00022722"/>
    </source>
</evidence>
<evidence type="ECO:0000256" key="3">
    <source>
        <dbReference type="ARBA" id="ARBA00011296"/>
    </source>
</evidence>
<keyword evidence="5 11" id="KW-0547">Nucleotide-binding</keyword>
<dbReference type="RefSeq" id="WP_263062348.1">
    <property type="nucleotide sequence ID" value="NZ_JAOUSE010000075.1"/>
</dbReference>
<organism evidence="13 14">
    <name type="scientific">Pallidibacillus thermolactis</name>
    <dbReference type="NCBI Taxonomy" id="251051"/>
    <lineage>
        <taxon>Bacteria</taxon>
        <taxon>Bacillati</taxon>
        <taxon>Bacillota</taxon>
        <taxon>Bacilli</taxon>
        <taxon>Bacillales</taxon>
        <taxon>Bacillaceae</taxon>
        <taxon>Pallidibacillus</taxon>
    </lineage>
</organism>
<dbReference type="InterPro" id="IPR055180">
    <property type="entry name" value="HsdR_RecA-like_helicase_dom_2"/>
</dbReference>
<evidence type="ECO:0000256" key="1">
    <source>
        <dbReference type="ARBA" id="ARBA00000851"/>
    </source>
</evidence>
<accession>A0ABT2WPB3</accession>
<dbReference type="InterPro" id="IPR040980">
    <property type="entry name" value="SWI2_SNF2"/>
</dbReference>
<keyword evidence="4" id="KW-0540">Nuclease</keyword>
<dbReference type="SMART" id="SM00487">
    <property type="entry name" value="DEXDc"/>
    <property type="match status" value="1"/>
</dbReference>
<dbReference type="InterPro" id="IPR007409">
    <property type="entry name" value="Restrct_endonuc_type1_HsdR_N"/>
</dbReference>
<evidence type="ECO:0000256" key="2">
    <source>
        <dbReference type="ARBA" id="ARBA00008598"/>
    </source>
</evidence>
<name>A0ABT2WPB3_9BACI</name>
<comment type="function">
    <text evidence="11">Subunit R is required for both nuclease and ATPase activities, but not for modification.</text>
</comment>
<feature type="domain" description="Helicase ATP-binding" evidence="12">
    <location>
        <begin position="269"/>
        <end position="447"/>
    </location>
</feature>
<dbReference type="SUPFAM" id="SSF52540">
    <property type="entry name" value="P-loop containing nucleoside triphosphate hydrolases"/>
    <property type="match status" value="2"/>
</dbReference>
<dbReference type="InterPro" id="IPR051268">
    <property type="entry name" value="Type-I_R_enzyme_R_subunit"/>
</dbReference>
<proteinExistence type="inferred from homology"/>
<keyword evidence="8 11" id="KW-0378">Hydrolase</keyword>
<dbReference type="Pfam" id="PF11867">
    <property type="entry name" value="T1RH-like_C"/>
    <property type="match status" value="1"/>
</dbReference>
<evidence type="ECO:0000256" key="7">
    <source>
        <dbReference type="ARBA" id="ARBA00022759"/>
    </source>
</evidence>
<dbReference type="GO" id="GO:0004519">
    <property type="term" value="F:endonuclease activity"/>
    <property type="evidence" value="ECO:0007669"/>
    <property type="project" value="UniProtKB-KW"/>
</dbReference>
<dbReference type="Proteomes" id="UP001208656">
    <property type="component" value="Unassembled WGS sequence"/>
</dbReference>
<evidence type="ECO:0000256" key="11">
    <source>
        <dbReference type="RuleBase" id="RU364115"/>
    </source>
</evidence>
<gene>
    <name evidence="13" type="ORF">OEV82_15205</name>
</gene>
<dbReference type="PANTHER" id="PTHR30195:SF15">
    <property type="entry name" value="TYPE I RESTRICTION ENZYME HINDI ENDONUCLEASE SUBUNIT"/>
    <property type="match status" value="1"/>
</dbReference>
<dbReference type="EMBL" id="JAOUSE010000075">
    <property type="protein sequence ID" value="MCU9595772.1"/>
    <property type="molecule type" value="Genomic_DNA"/>
</dbReference>
<dbReference type="InterPro" id="IPR021810">
    <property type="entry name" value="T1RH-like_C"/>
</dbReference>
<comment type="catalytic activity">
    <reaction evidence="1 11">
        <text>Endonucleolytic cleavage of DNA to give random double-stranded fragments with terminal 5'-phosphates, ATP is simultaneously hydrolyzed.</text>
        <dbReference type="EC" id="3.1.21.3"/>
    </reaction>
</comment>
<dbReference type="NCBIfam" id="TIGR00348">
    <property type="entry name" value="hsdR"/>
    <property type="match status" value="1"/>
</dbReference>
<keyword evidence="14" id="KW-1185">Reference proteome</keyword>
<dbReference type="CDD" id="cd18800">
    <property type="entry name" value="SF2_C_EcoR124I-like"/>
    <property type="match status" value="1"/>
</dbReference>
<dbReference type="Gene3D" id="3.40.50.300">
    <property type="entry name" value="P-loop containing nucleotide triphosphate hydrolases"/>
    <property type="match status" value="2"/>
</dbReference>
<dbReference type="PANTHER" id="PTHR30195">
    <property type="entry name" value="TYPE I SITE-SPECIFIC DEOXYRIBONUCLEASE PROTEIN SUBUNIT M AND R"/>
    <property type="match status" value="1"/>
</dbReference>
<comment type="caution">
    <text evidence="13">The sequence shown here is derived from an EMBL/GenBank/DDBJ whole genome shotgun (WGS) entry which is preliminary data.</text>
</comment>
<dbReference type="PROSITE" id="PS51192">
    <property type="entry name" value="HELICASE_ATP_BIND_1"/>
    <property type="match status" value="1"/>
</dbReference>
<keyword evidence="10 11" id="KW-0238">DNA-binding</keyword>
<dbReference type="EC" id="3.1.21.3" evidence="11"/>
<dbReference type="Pfam" id="PF22679">
    <property type="entry name" value="T1R_D3-like"/>
    <property type="match status" value="1"/>
</dbReference>
<dbReference type="Pfam" id="PF18766">
    <property type="entry name" value="SWI2_SNF2"/>
    <property type="match status" value="1"/>
</dbReference>
<dbReference type="CDD" id="cd22332">
    <property type="entry name" value="HsdR_N"/>
    <property type="match status" value="1"/>
</dbReference>
<keyword evidence="7 13" id="KW-0255">Endonuclease</keyword>
<dbReference type="CDD" id="cd18030">
    <property type="entry name" value="DEXHc_RE_I_HsdR"/>
    <property type="match status" value="1"/>
</dbReference>
<comment type="subunit">
    <text evidence="3 11">The type I restriction/modification system is composed of three polypeptides R, M and S.</text>
</comment>
<evidence type="ECO:0000256" key="10">
    <source>
        <dbReference type="ARBA" id="ARBA00023125"/>
    </source>
</evidence>
<reference evidence="13 14" key="1">
    <citation type="submission" date="2022-10" db="EMBL/GenBank/DDBJ databases">
        <title>Description of Fervidibacillus gen. nov. in the family Fervidibacillaceae fam. nov. with two species, Fervidibacillus albus sp. nov., and Fervidibacillus halotolerans sp. nov., isolated from tidal flat sediments.</title>
        <authorList>
            <person name="Kwon K.K."/>
            <person name="Yang S.-H."/>
        </authorList>
    </citation>
    <scope>NUCLEOTIDE SEQUENCE [LARGE SCALE GENOMIC DNA]</scope>
    <source>
        <strain evidence="13 14">DSM 23332</strain>
    </source>
</reference>
<keyword evidence="6 11" id="KW-0680">Restriction system</keyword>
<keyword evidence="9 11" id="KW-0067">ATP-binding</keyword>
<evidence type="ECO:0000256" key="9">
    <source>
        <dbReference type="ARBA" id="ARBA00022840"/>
    </source>
</evidence>
<evidence type="ECO:0000259" key="12">
    <source>
        <dbReference type="PROSITE" id="PS51192"/>
    </source>
</evidence>
<sequence length="1003" mass="116191">MFTEEQLENTVIEYFQELGYHYLPAHRLQRDEREVLLLDRLEQAITKLNPDISNDVLQQVMLKLRHFDTNDVFTNNKVFHQYLTENVEIAEFIEGETVYHRIRLIDWELPENNDFLLVNQLEVVERDTKKIPDLVLFVNGMPLVVMELKSTSREEVNIEDAYKQLKNYMNVHIPSLFFYNAFLIITDGVKAKAGTITAPFDRFSAWKKIDIHDEVIENRELDTLMYGSFNQGRMLDLIRNFTVFTNEAKIMAAYHQYYGMKKALDSTIRAVATDGRAGVIWHTQGSGKSYSMVFLTGNLIKSPILKNPTIVVITDRNDLDGQLFGTFSGASEFLRQTPLQAESRSHIKELLENRKTGGIIFSTIQKFEEETGLLSDRKNIIVMVDEAHRSQYGVDAKYDLETGEQKYGYAKYLRGSLPNATFIAFTGTPIETTDKSTTGLFGDIIDVYDMTQAVQDGATVKIYYESRIAKVKLDEEKMNEIDREYWNMQVNEGVESYTVEESQKRLSRMEQIIGDTDRIRQIVADIIEHYEDRKNLVAGKAMIVAYSRKTAYKMYQEIMRQRPDWEDKVKIVMTENNQDPEELAKLVGNKQTRKEREKEFKDVNSPFKIVIVVDMWLTGFDVPALDTMYIDKPMKAHNLMQAIARVNRVYPGKTGGLIVDYIGLKRNLMEALKTYTKRDQDNVQENEEARILALNILEVLRNMFHKFDYSGFFGNSDKKRYDTIRNGAEFAQATEKRKTLFMHETKRLKDVYKICTGLLTQDQKDEISYFIAIRSFIMKTTKTGTPDLKEINERISKMLEEAVLSDEVLVLTEATSSESFDLLNEENIAKLQAMPQKNIATSILMRVMKQKLSSVKKTNLAVSRSFSERFEKIVEQYHNRTDDMDVLEVFEELIKFKNELEEAIEQGKHLGLSYEEKAFFDVLGADPEIKKLMEDKKLIAIAKDLVETVRKHRTHDWDKKVQAQARMRLYIKKVLRKHGYPPTKEPKAVEDVLEQAKLQAAGM</sequence>
<dbReference type="InterPro" id="IPR004473">
    <property type="entry name" value="Restrct_endonuc_typeI_HsdR"/>
</dbReference>